<dbReference type="GO" id="GO:0016491">
    <property type="term" value="F:oxidoreductase activity"/>
    <property type="evidence" value="ECO:0007669"/>
    <property type="project" value="UniProtKB-KW"/>
</dbReference>
<dbReference type="GO" id="GO:0051536">
    <property type="term" value="F:iron-sulfur cluster binding"/>
    <property type="evidence" value="ECO:0007669"/>
    <property type="project" value="InterPro"/>
</dbReference>
<accession>A0A9X3NFI1</accession>
<comment type="caution">
    <text evidence="2">The sequence shown here is derived from an EMBL/GenBank/DDBJ whole genome shotgun (WGS) entry which is preliminary data.</text>
</comment>
<dbReference type="SUPFAM" id="SSF54292">
    <property type="entry name" value="2Fe-2S ferredoxin-like"/>
    <property type="match status" value="1"/>
</dbReference>
<dbReference type="InterPro" id="IPR036010">
    <property type="entry name" value="2Fe-2S_ferredoxin-like_sf"/>
</dbReference>
<proteinExistence type="predicted"/>
<sequence>MIELTVDGTPLQAPAGQSLAAVLITAGQTVLRSSPSGTPRGLFCGIGVCQECRVVVDGVVTRACVTPAVAGMTVTTGRT</sequence>
<protein>
    <submittedName>
        <fullName evidence="2">(2Fe-2S)-binding protein</fullName>
    </submittedName>
</protein>
<name>A0A9X3NFI1_9ACTN</name>
<dbReference type="RefSeq" id="WP_270029613.1">
    <property type="nucleotide sequence ID" value="NZ_JAPDDP010000099.1"/>
</dbReference>
<dbReference type="InterPro" id="IPR042204">
    <property type="entry name" value="2Fe-2S-bd_N"/>
</dbReference>
<dbReference type="AlphaFoldDB" id="A0A9X3NFI1"/>
<organism evidence="2 3">
    <name type="scientific">Solirubrobacter phytolaccae</name>
    <dbReference type="NCBI Taxonomy" id="1404360"/>
    <lineage>
        <taxon>Bacteria</taxon>
        <taxon>Bacillati</taxon>
        <taxon>Actinomycetota</taxon>
        <taxon>Thermoleophilia</taxon>
        <taxon>Solirubrobacterales</taxon>
        <taxon>Solirubrobacteraceae</taxon>
        <taxon>Solirubrobacter</taxon>
    </lineage>
</organism>
<evidence type="ECO:0000256" key="1">
    <source>
        <dbReference type="ARBA" id="ARBA00023002"/>
    </source>
</evidence>
<dbReference type="EMBL" id="JAPDDP010000099">
    <property type="protein sequence ID" value="MDA0185131.1"/>
    <property type="molecule type" value="Genomic_DNA"/>
</dbReference>
<reference evidence="2" key="1">
    <citation type="submission" date="2022-10" db="EMBL/GenBank/DDBJ databases">
        <title>The WGS of Solirubrobacter phytolaccae KCTC 29190.</title>
        <authorList>
            <person name="Jiang Z."/>
        </authorList>
    </citation>
    <scope>NUCLEOTIDE SEQUENCE</scope>
    <source>
        <strain evidence="2">KCTC 29190</strain>
    </source>
</reference>
<evidence type="ECO:0000313" key="2">
    <source>
        <dbReference type="EMBL" id="MDA0185131.1"/>
    </source>
</evidence>
<keyword evidence="3" id="KW-1185">Reference proteome</keyword>
<dbReference type="Proteomes" id="UP001147653">
    <property type="component" value="Unassembled WGS sequence"/>
</dbReference>
<dbReference type="Gene3D" id="3.10.20.440">
    <property type="entry name" value="2Fe-2S iron-sulphur cluster binding domain, sarcosine oxidase, alpha subunit, N-terminal domain"/>
    <property type="match status" value="1"/>
</dbReference>
<evidence type="ECO:0000313" key="3">
    <source>
        <dbReference type="Proteomes" id="UP001147653"/>
    </source>
</evidence>
<gene>
    <name evidence="2" type="ORF">OJ997_32805</name>
</gene>
<keyword evidence="1" id="KW-0560">Oxidoreductase</keyword>
<dbReference type="Pfam" id="PF13510">
    <property type="entry name" value="Fer2_4"/>
    <property type="match status" value="1"/>
</dbReference>